<protein>
    <submittedName>
        <fullName evidence="2">Transposase</fullName>
    </submittedName>
</protein>
<dbReference type="Pfam" id="PF01710">
    <property type="entry name" value="HTH_Tnp_IS630"/>
    <property type="match status" value="1"/>
</dbReference>
<gene>
    <name evidence="2" type="ORF">AA12717_3207</name>
</gene>
<comment type="caution">
    <text evidence="2">The sequence shown here is derived from an EMBL/GenBank/DDBJ whole genome shotgun (WGS) entry which is preliminary data.</text>
</comment>
<evidence type="ECO:0000259" key="1">
    <source>
        <dbReference type="Pfam" id="PF01710"/>
    </source>
</evidence>
<reference evidence="2" key="1">
    <citation type="submission" date="2013-04" db="EMBL/GenBank/DDBJ databases">
        <title>The genome sequencing project of 58 acetic acid bacteria.</title>
        <authorList>
            <person name="Okamoto-Kainuma A."/>
            <person name="Ishikawa M."/>
            <person name="Umino S."/>
            <person name="Koizumi Y."/>
            <person name="Shiwa Y."/>
            <person name="Yoshikawa H."/>
            <person name="Matsutani M."/>
            <person name="Matsushita K."/>
        </authorList>
    </citation>
    <scope>NUCLEOTIDE SEQUENCE</scope>
    <source>
        <strain evidence="2">DSM 12717</strain>
    </source>
</reference>
<keyword evidence="3" id="KW-1185">Reference proteome</keyword>
<sequence length="128" mass="14234">MSKALSVDLRTRVLAAVSQGASHRVAAARFGVSAASVSRWRALEREKGKLTLGPLGGDRRSGRIEKHHELIRRLVSENPDIGTIELQAVLRGMGHEFGYGSLWRFFKRHKLTRKKRPATPASRIAPMP</sequence>
<dbReference type="InterPro" id="IPR002622">
    <property type="entry name" value="Transposase_14"/>
</dbReference>
<dbReference type="EMBL" id="BAQP01000314">
    <property type="protein sequence ID" value="GBQ29294.1"/>
    <property type="molecule type" value="Genomic_DNA"/>
</dbReference>
<organism evidence="2 3">
    <name type="scientific">Gluconacetobacter sacchari DSM 12717</name>
    <dbReference type="NCBI Taxonomy" id="1307940"/>
    <lineage>
        <taxon>Bacteria</taxon>
        <taxon>Pseudomonadati</taxon>
        <taxon>Pseudomonadota</taxon>
        <taxon>Alphaproteobacteria</taxon>
        <taxon>Acetobacterales</taxon>
        <taxon>Acetobacteraceae</taxon>
        <taxon>Gluconacetobacter</taxon>
    </lineage>
</organism>
<name>A0ABQ0PAN8_9PROT</name>
<feature type="domain" description="Transposase Synechocystis PCC 6803" evidence="1">
    <location>
        <begin position="4"/>
        <end position="118"/>
    </location>
</feature>
<evidence type="ECO:0000313" key="3">
    <source>
        <dbReference type="Proteomes" id="UP001060895"/>
    </source>
</evidence>
<dbReference type="SUPFAM" id="SSF46689">
    <property type="entry name" value="Homeodomain-like"/>
    <property type="match status" value="1"/>
</dbReference>
<dbReference type="InterPro" id="IPR009057">
    <property type="entry name" value="Homeodomain-like_sf"/>
</dbReference>
<proteinExistence type="predicted"/>
<evidence type="ECO:0000313" key="2">
    <source>
        <dbReference type="EMBL" id="GBQ29294.1"/>
    </source>
</evidence>
<dbReference type="Proteomes" id="UP001060895">
    <property type="component" value="Unassembled WGS sequence"/>
</dbReference>
<accession>A0ABQ0PAN8</accession>